<evidence type="ECO:0000313" key="5">
    <source>
        <dbReference type="Proteomes" id="UP000318538"/>
    </source>
</evidence>
<dbReference type="Pfam" id="PF21027">
    <property type="entry name" value="Sde0182_C"/>
    <property type="match status" value="1"/>
</dbReference>
<feature type="region of interest" description="Disordered" evidence="1">
    <location>
        <begin position="118"/>
        <end position="137"/>
    </location>
</feature>
<dbReference type="EMBL" id="CP036525">
    <property type="protein sequence ID" value="QDT03686.1"/>
    <property type="molecule type" value="Genomic_DNA"/>
</dbReference>
<dbReference type="Gene3D" id="2.60.40.10">
    <property type="entry name" value="Immunoglobulins"/>
    <property type="match status" value="1"/>
</dbReference>
<evidence type="ECO:0000313" key="4">
    <source>
        <dbReference type="EMBL" id="QDT03686.1"/>
    </source>
</evidence>
<dbReference type="InterPro" id="IPR013783">
    <property type="entry name" value="Ig-like_fold"/>
</dbReference>
<gene>
    <name evidence="4" type="ORF">K227x_20700</name>
</gene>
<keyword evidence="5" id="KW-1185">Reference proteome</keyword>
<sequence length="485" mass="54611">MKTSTNQKPNPAAKAAERYRWVRSMPKAVTTFAVLFAFFAIAKTSDAAPPKPRMVVLTDVSTWETDDSESLVRLMVHADMLEIEGLVFSTGWSLDKTRDDFIGLIHDAVNAYEKDLPNLQKRSSQTQHQKDETRQEIGYWPSPKYLRDRTMLGSKKRGAEHVGEGNDSPGSKLIIELADEDDDRPVWITVWGGGNTLAQAVWRVQQDRSEEEFKKFLNKLRVYTITDQDREQRTPYSDSSHQWLRKEFADDLFFIWDECAWKLQNGTGKKNWPEYAKHIQNHGNLGKVYPKYKYGVEGDTPAFLHLMPVGLNDPNVPNQGGWGGYSTWGKGEDGTTFCYTNHDGDAKATCTSLHRHFYPATFNNFAARMDWANDGTGNRNPNVTIDDSEGIEILTRNPKQGSTVTLDASGSSDPDDDKLTFHWWVLSAAGTLPGDVKITNGDKSVASIEVPHGSAGKTFHVICEVTDDGDHHLSSYRRIIFEPTE</sequence>
<evidence type="ECO:0000259" key="2">
    <source>
        <dbReference type="Pfam" id="PF07632"/>
    </source>
</evidence>
<dbReference type="InterPro" id="IPR036452">
    <property type="entry name" value="Ribo_hydro-like"/>
</dbReference>
<feature type="domain" description="Cellulose-binding Sde182 C-terminal" evidence="3">
    <location>
        <begin position="403"/>
        <end position="482"/>
    </location>
</feature>
<proteinExistence type="predicted"/>
<evidence type="ECO:0000256" key="1">
    <source>
        <dbReference type="SAM" id="MobiDB-lite"/>
    </source>
</evidence>
<dbReference type="KEGG" id="rlc:K227x_20700"/>
<protein>
    <recommendedName>
        <fullName evidence="6">DUF1593 domain-containing protein</fullName>
    </recommendedName>
</protein>
<dbReference type="GO" id="GO:0016799">
    <property type="term" value="F:hydrolase activity, hydrolyzing N-glycosyl compounds"/>
    <property type="evidence" value="ECO:0007669"/>
    <property type="project" value="InterPro"/>
</dbReference>
<dbReference type="AlphaFoldDB" id="A0A517N969"/>
<name>A0A517N969_9BACT</name>
<reference evidence="4 5" key="1">
    <citation type="submission" date="2019-02" db="EMBL/GenBank/DDBJ databases">
        <title>Deep-cultivation of Planctomycetes and their phenomic and genomic characterization uncovers novel biology.</title>
        <authorList>
            <person name="Wiegand S."/>
            <person name="Jogler M."/>
            <person name="Boedeker C."/>
            <person name="Pinto D."/>
            <person name="Vollmers J."/>
            <person name="Rivas-Marin E."/>
            <person name="Kohn T."/>
            <person name="Peeters S.H."/>
            <person name="Heuer A."/>
            <person name="Rast P."/>
            <person name="Oberbeckmann S."/>
            <person name="Bunk B."/>
            <person name="Jeske O."/>
            <person name="Meyerdierks A."/>
            <person name="Storesund J.E."/>
            <person name="Kallscheuer N."/>
            <person name="Luecker S."/>
            <person name="Lage O.M."/>
            <person name="Pohl T."/>
            <person name="Merkel B.J."/>
            <person name="Hornburger P."/>
            <person name="Mueller R.-W."/>
            <person name="Bruemmer F."/>
            <person name="Labrenz M."/>
            <person name="Spormann A.M."/>
            <person name="Op den Camp H."/>
            <person name="Overmann J."/>
            <person name="Amann R."/>
            <person name="Jetten M.S.M."/>
            <person name="Mascher T."/>
            <person name="Medema M.H."/>
            <person name="Devos D.P."/>
            <person name="Kaster A.-K."/>
            <person name="Ovreas L."/>
            <person name="Rohde M."/>
            <person name="Galperin M.Y."/>
            <person name="Jogler C."/>
        </authorList>
    </citation>
    <scope>NUCLEOTIDE SEQUENCE [LARGE SCALE GENOMIC DNA]</scope>
    <source>
        <strain evidence="4 5">K22_7</strain>
    </source>
</reference>
<dbReference type="Proteomes" id="UP000318538">
    <property type="component" value="Chromosome"/>
</dbReference>
<dbReference type="InterPro" id="IPR011483">
    <property type="entry name" value="Sde182_NH-like"/>
</dbReference>
<feature type="domain" description="Cellulose-binding Sde182 nucleoside hydrolase-like" evidence="2">
    <location>
        <begin position="53"/>
        <end position="324"/>
    </location>
</feature>
<accession>A0A517N969</accession>
<evidence type="ECO:0008006" key="6">
    <source>
        <dbReference type="Google" id="ProtNLM"/>
    </source>
</evidence>
<dbReference type="Gene3D" id="3.90.245.10">
    <property type="entry name" value="Ribonucleoside hydrolase-like"/>
    <property type="match status" value="1"/>
</dbReference>
<dbReference type="InterPro" id="IPR048527">
    <property type="entry name" value="Sde182_C"/>
</dbReference>
<organism evidence="4 5">
    <name type="scientific">Rubripirellula lacrimiformis</name>
    <dbReference type="NCBI Taxonomy" id="1930273"/>
    <lineage>
        <taxon>Bacteria</taxon>
        <taxon>Pseudomonadati</taxon>
        <taxon>Planctomycetota</taxon>
        <taxon>Planctomycetia</taxon>
        <taxon>Pirellulales</taxon>
        <taxon>Pirellulaceae</taxon>
        <taxon>Rubripirellula</taxon>
    </lineage>
</organism>
<dbReference type="Pfam" id="PF07632">
    <property type="entry name" value="Sde182_NH-like"/>
    <property type="match status" value="1"/>
</dbReference>
<evidence type="ECO:0000259" key="3">
    <source>
        <dbReference type="Pfam" id="PF21027"/>
    </source>
</evidence>